<dbReference type="EMBL" id="GBRH01269220">
    <property type="protein sequence ID" value="JAD28675.1"/>
    <property type="molecule type" value="Transcribed_RNA"/>
</dbReference>
<evidence type="ECO:0000313" key="1">
    <source>
        <dbReference type="EMBL" id="JAD28675.1"/>
    </source>
</evidence>
<dbReference type="AlphaFoldDB" id="A0A0A8YW25"/>
<name>A0A0A8YW25_ARUDO</name>
<accession>A0A0A8YW25</accession>
<protein>
    <submittedName>
        <fullName evidence="1">Uncharacterized protein</fullName>
    </submittedName>
</protein>
<reference evidence="1" key="1">
    <citation type="submission" date="2014-09" db="EMBL/GenBank/DDBJ databases">
        <authorList>
            <person name="Magalhaes I.L.F."/>
            <person name="Oliveira U."/>
            <person name="Santos F.R."/>
            <person name="Vidigal T.H.D.A."/>
            <person name="Brescovit A.D."/>
            <person name="Santos A.J."/>
        </authorList>
    </citation>
    <scope>NUCLEOTIDE SEQUENCE</scope>
    <source>
        <tissue evidence="1">Shoot tissue taken approximately 20 cm above the soil surface</tissue>
    </source>
</reference>
<organism evidence="1">
    <name type="scientific">Arundo donax</name>
    <name type="common">Giant reed</name>
    <name type="synonym">Donax arundinaceus</name>
    <dbReference type="NCBI Taxonomy" id="35708"/>
    <lineage>
        <taxon>Eukaryota</taxon>
        <taxon>Viridiplantae</taxon>
        <taxon>Streptophyta</taxon>
        <taxon>Embryophyta</taxon>
        <taxon>Tracheophyta</taxon>
        <taxon>Spermatophyta</taxon>
        <taxon>Magnoliopsida</taxon>
        <taxon>Liliopsida</taxon>
        <taxon>Poales</taxon>
        <taxon>Poaceae</taxon>
        <taxon>PACMAD clade</taxon>
        <taxon>Arundinoideae</taxon>
        <taxon>Arundineae</taxon>
        <taxon>Arundo</taxon>
    </lineage>
</organism>
<sequence>MAAAARRRRTGSPWKLCSGRRTRWWSARWSTRPTRS</sequence>
<reference evidence="1" key="2">
    <citation type="journal article" date="2015" name="Data Brief">
        <title>Shoot transcriptome of the giant reed, Arundo donax.</title>
        <authorList>
            <person name="Barrero R.A."/>
            <person name="Guerrero F.D."/>
            <person name="Moolhuijzen P."/>
            <person name="Goolsby J.A."/>
            <person name="Tidwell J."/>
            <person name="Bellgard S.E."/>
            <person name="Bellgard M.I."/>
        </authorList>
    </citation>
    <scope>NUCLEOTIDE SEQUENCE</scope>
    <source>
        <tissue evidence="1">Shoot tissue taken approximately 20 cm above the soil surface</tissue>
    </source>
</reference>
<proteinExistence type="predicted"/>